<dbReference type="AlphaFoldDB" id="A0A2M3ZV89"/>
<protein>
    <submittedName>
        <fullName evidence="2">Putative secreted peptide</fullName>
    </submittedName>
</protein>
<accession>A0A2M3ZV89</accession>
<feature type="signal peptide" evidence="1">
    <location>
        <begin position="1"/>
        <end position="17"/>
    </location>
</feature>
<name>A0A2M3ZV89_9DIPT</name>
<evidence type="ECO:0000256" key="1">
    <source>
        <dbReference type="SAM" id="SignalP"/>
    </source>
</evidence>
<proteinExistence type="predicted"/>
<feature type="chain" id="PRO_5014869554" evidence="1">
    <location>
        <begin position="18"/>
        <end position="73"/>
    </location>
</feature>
<dbReference type="EMBL" id="GGFM01011736">
    <property type="protein sequence ID" value="MBW32487.1"/>
    <property type="molecule type" value="Transcribed_RNA"/>
</dbReference>
<keyword evidence="1" id="KW-0732">Signal</keyword>
<organism evidence="2">
    <name type="scientific">Anopheles braziliensis</name>
    <dbReference type="NCBI Taxonomy" id="58242"/>
    <lineage>
        <taxon>Eukaryota</taxon>
        <taxon>Metazoa</taxon>
        <taxon>Ecdysozoa</taxon>
        <taxon>Arthropoda</taxon>
        <taxon>Hexapoda</taxon>
        <taxon>Insecta</taxon>
        <taxon>Pterygota</taxon>
        <taxon>Neoptera</taxon>
        <taxon>Endopterygota</taxon>
        <taxon>Diptera</taxon>
        <taxon>Nematocera</taxon>
        <taxon>Culicoidea</taxon>
        <taxon>Culicidae</taxon>
        <taxon>Anophelinae</taxon>
        <taxon>Anopheles</taxon>
    </lineage>
</organism>
<evidence type="ECO:0000313" key="2">
    <source>
        <dbReference type="EMBL" id="MBW32487.1"/>
    </source>
</evidence>
<dbReference type="PROSITE" id="PS51257">
    <property type="entry name" value="PROKAR_LIPOPROTEIN"/>
    <property type="match status" value="1"/>
</dbReference>
<reference evidence="2" key="1">
    <citation type="submission" date="2018-01" db="EMBL/GenBank/DDBJ databases">
        <title>An insight into the sialome of Amazonian anophelines.</title>
        <authorList>
            <person name="Ribeiro J.M."/>
            <person name="Scarpassa V."/>
            <person name="Calvo E."/>
        </authorList>
    </citation>
    <scope>NUCLEOTIDE SEQUENCE</scope>
    <source>
        <tissue evidence="2">Salivary glands</tissue>
    </source>
</reference>
<sequence length="73" mass="7917">MLWLRYMLSLLVTSVESLFFLVHFTFSSNSSVSCAVGGSVSFALYSNMRGSARSGMSPSRCASTSSCMMEVLL</sequence>